<dbReference type="Pfam" id="PF11797">
    <property type="entry name" value="WxLIP_HBD"/>
    <property type="match status" value="1"/>
</dbReference>
<feature type="domain" description="WxL Interacting Protein peptidoglycan binding" evidence="2">
    <location>
        <begin position="39"/>
        <end position="153"/>
    </location>
</feature>
<dbReference type="EMBL" id="MIKB01000015">
    <property type="protein sequence ID" value="OEG15551.1"/>
    <property type="molecule type" value="Genomic_DNA"/>
</dbReference>
<name>A0A1E5GS72_9ENTE</name>
<protein>
    <submittedName>
        <fullName evidence="4">Uncharacterized protein</fullName>
    </submittedName>
</protein>
<dbReference type="AlphaFoldDB" id="A0A1E5GS72"/>
<feature type="transmembrane region" description="Helical" evidence="1">
    <location>
        <begin position="314"/>
        <end position="335"/>
    </location>
</feature>
<proteinExistence type="predicted"/>
<keyword evidence="5" id="KW-1185">Reference proteome</keyword>
<keyword evidence="1" id="KW-1133">Transmembrane helix</keyword>
<dbReference type="OrthoDB" id="2148359at2"/>
<dbReference type="Proteomes" id="UP000094764">
    <property type="component" value="Unassembled WGS sequence"/>
</dbReference>
<evidence type="ECO:0000259" key="3">
    <source>
        <dbReference type="Pfam" id="PF11797"/>
    </source>
</evidence>
<feature type="domain" description="WxL Interacting Protein host binding" evidence="3">
    <location>
        <begin position="168"/>
        <end position="300"/>
    </location>
</feature>
<dbReference type="Pfam" id="PF06030">
    <property type="entry name" value="WxLIP_PGBD"/>
    <property type="match status" value="1"/>
</dbReference>
<accession>A0A1E5GS72</accession>
<evidence type="ECO:0000259" key="2">
    <source>
        <dbReference type="Pfam" id="PF06030"/>
    </source>
</evidence>
<dbReference type="STRING" id="903983.BCR23_08790"/>
<sequence length="352" mass="39438">MKKQHIFIFFLFTYIGLFNFLPVSTYAEDSKAATGFVYEVIKPENQIDDSNYFNLKMNPGQKQKIQIKFTNDFSSDNIVSVKINGAKTNSNGVVEFGPNKLEKDASLKYDLASIAKAPDKITIPAKGSTVLDIDLTMPESSYDGIITGGIQLQDITNEGKKSKEPQGTIVNKYAYIIGIVLQETDTPIEPDLSLNKVYPDLKNFRNSIMINFSNTQANFLNDMTVDAQITKSKSEEVLYDTKKAGMRMAPNSMIDFPVSMQGEKMIPGDYKAKIVVTSGDKKWSWVKDFKITNEQADKFNAEDLGQIQEQGINWQIVVGMIIGVVVLVVIVFFVVRKLSKKSKKKGKKKSKK</sequence>
<evidence type="ECO:0000313" key="4">
    <source>
        <dbReference type="EMBL" id="OEG15551.1"/>
    </source>
</evidence>
<comment type="caution">
    <text evidence="4">The sequence shown here is derived from an EMBL/GenBank/DDBJ whole genome shotgun (WGS) entry which is preliminary data.</text>
</comment>
<dbReference type="InterPro" id="IPR021759">
    <property type="entry name" value="WxLIP_HBD"/>
</dbReference>
<evidence type="ECO:0000256" key="1">
    <source>
        <dbReference type="SAM" id="Phobius"/>
    </source>
</evidence>
<keyword evidence="1" id="KW-0812">Transmembrane</keyword>
<dbReference type="RefSeq" id="WP_069635435.1">
    <property type="nucleotide sequence ID" value="NZ_JXKZ01000006.1"/>
</dbReference>
<keyword evidence="1" id="KW-0472">Membrane</keyword>
<gene>
    <name evidence="4" type="ORF">BCR23_08790</name>
</gene>
<dbReference type="InterPro" id="IPR010317">
    <property type="entry name" value="WxLIP_PGBD"/>
</dbReference>
<organism evidence="4 5">
    <name type="scientific">Enterococcus quebecensis</name>
    <dbReference type="NCBI Taxonomy" id="903983"/>
    <lineage>
        <taxon>Bacteria</taxon>
        <taxon>Bacillati</taxon>
        <taxon>Bacillota</taxon>
        <taxon>Bacilli</taxon>
        <taxon>Lactobacillales</taxon>
        <taxon>Enterococcaceae</taxon>
        <taxon>Enterococcus</taxon>
    </lineage>
</organism>
<reference evidence="5" key="1">
    <citation type="submission" date="2016-09" db="EMBL/GenBank/DDBJ databases">
        <authorList>
            <person name="Gulvik C.A."/>
        </authorList>
    </citation>
    <scope>NUCLEOTIDE SEQUENCE [LARGE SCALE GENOMIC DNA]</scope>
    <source>
        <strain evidence="5">LMG 26306</strain>
    </source>
</reference>
<evidence type="ECO:0000313" key="5">
    <source>
        <dbReference type="Proteomes" id="UP000094764"/>
    </source>
</evidence>